<dbReference type="Pfam" id="PF21597">
    <property type="entry name" value="TetR_C_43"/>
    <property type="match status" value="1"/>
</dbReference>
<feature type="domain" description="Transcriptional regulator SbtR-like C-terminal" evidence="4">
    <location>
        <begin position="77"/>
        <end position="178"/>
    </location>
</feature>
<dbReference type="Proteomes" id="UP000680132">
    <property type="component" value="Unassembled WGS sequence"/>
</dbReference>
<organism evidence="5 6">
    <name type="scientific">Microbacterium stercoris</name>
    <dbReference type="NCBI Taxonomy" id="2820289"/>
    <lineage>
        <taxon>Bacteria</taxon>
        <taxon>Bacillati</taxon>
        <taxon>Actinomycetota</taxon>
        <taxon>Actinomycetes</taxon>
        <taxon>Micrococcales</taxon>
        <taxon>Microbacteriaceae</taxon>
        <taxon>Microbacterium</taxon>
    </lineage>
</organism>
<dbReference type="InterPro" id="IPR009057">
    <property type="entry name" value="Homeodomain-like_sf"/>
</dbReference>
<keyword evidence="3" id="KW-0804">Transcription</keyword>
<dbReference type="SUPFAM" id="SSF48498">
    <property type="entry name" value="Tetracyclin repressor-like, C-terminal domain"/>
    <property type="match status" value="1"/>
</dbReference>
<dbReference type="GO" id="GO:0000976">
    <property type="term" value="F:transcription cis-regulatory region binding"/>
    <property type="evidence" value="ECO:0007669"/>
    <property type="project" value="TreeGrafter"/>
</dbReference>
<evidence type="ECO:0000256" key="1">
    <source>
        <dbReference type="ARBA" id="ARBA00023015"/>
    </source>
</evidence>
<name>A0A939TSU1_9MICO</name>
<dbReference type="InterPro" id="IPR049445">
    <property type="entry name" value="TetR_SbtR-like_C"/>
</dbReference>
<proteinExistence type="predicted"/>
<accession>A0A939TSU1</accession>
<evidence type="ECO:0000313" key="6">
    <source>
        <dbReference type="Proteomes" id="UP000680132"/>
    </source>
</evidence>
<evidence type="ECO:0000256" key="3">
    <source>
        <dbReference type="ARBA" id="ARBA00023163"/>
    </source>
</evidence>
<keyword evidence="2" id="KW-0238">DNA-binding</keyword>
<sequence length="178" mass="19408">MAEPRSDVVRNRGRILEAARSLPRAGLRLNDVARLAEVGVGTVYRHFPTAHALVEALATDTLLRMLDLTRAAVADPDPAASLERLIRAALELQLEEGGLQTVLLAAEDESPEVHEAKRELLARWHAVLERAHAAGVVRRDIDAERLQHLVCGVEHAARLSAAADRDILLGVLLRGIRA</sequence>
<comment type="caution">
    <text evidence="5">The sequence shown here is derived from an EMBL/GenBank/DDBJ whole genome shotgun (WGS) entry which is preliminary data.</text>
</comment>
<dbReference type="EMBL" id="JAGFOA010000001">
    <property type="protein sequence ID" value="MBO3662249.1"/>
    <property type="molecule type" value="Genomic_DNA"/>
</dbReference>
<dbReference type="InterPro" id="IPR050109">
    <property type="entry name" value="HTH-type_TetR-like_transc_reg"/>
</dbReference>
<protein>
    <submittedName>
        <fullName evidence="5">TetR family transcriptional regulator</fullName>
    </submittedName>
</protein>
<evidence type="ECO:0000256" key="2">
    <source>
        <dbReference type="ARBA" id="ARBA00023125"/>
    </source>
</evidence>
<dbReference type="PANTHER" id="PTHR30055">
    <property type="entry name" value="HTH-TYPE TRANSCRIPTIONAL REGULATOR RUTR"/>
    <property type="match status" value="1"/>
</dbReference>
<dbReference type="GO" id="GO:0003700">
    <property type="term" value="F:DNA-binding transcription factor activity"/>
    <property type="evidence" value="ECO:0007669"/>
    <property type="project" value="TreeGrafter"/>
</dbReference>
<dbReference type="AlphaFoldDB" id="A0A939TSU1"/>
<evidence type="ECO:0000313" key="5">
    <source>
        <dbReference type="EMBL" id="MBO3662249.1"/>
    </source>
</evidence>
<dbReference type="RefSeq" id="WP_208499946.1">
    <property type="nucleotide sequence ID" value="NZ_JAGFOA010000001.1"/>
</dbReference>
<dbReference type="InterPro" id="IPR036271">
    <property type="entry name" value="Tet_transcr_reg_TetR-rel_C_sf"/>
</dbReference>
<dbReference type="Gene3D" id="1.10.357.10">
    <property type="entry name" value="Tetracycline Repressor, domain 2"/>
    <property type="match status" value="1"/>
</dbReference>
<evidence type="ECO:0000259" key="4">
    <source>
        <dbReference type="Pfam" id="PF21597"/>
    </source>
</evidence>
<dbReference type="PANTHER" id="PTHR30055:SF234">
    <property type="entry name" value="HTH-TYPE TRANSCRIPTIONAL REGULATOR BETI"/>
    <property type="match status" value="1"/>
</dbReference>
<gene>
    <name evidence="5" type="ORF">J5V96_01845</name>
</gene>
<reference evidence="5" key="1">
    <citation type="submission" date="2021-03" db="EMBL/GenBank/DDBJ databases">
        <title>Microbacterium sp. nov., a novel actinobacterium isolated from cow dung.</title>
        <authorList>
            <person name="Zhang L."/>
        </authorList>
    </citation>
    <scope>NUCLEOTIDE SEQUENCE</scope>
    <source>
        <strain evidence="5">NEAU-LLB</strain>
    </source>
</reference>
<keyword evidence="6" id="KW-1185">Reference proteome</keyword>
<dbReference type="SUPFAM" id="SSF46689">
    <property type="entry name" value="Homeodomain-like"/>
    <property type="match status" value="1"/>
</dbReference>
<keyword evidence="1" id="KW-0805">Transcription regulation</keyword>